<dbReference type="CDD" id="cd06822">
    <property type="entry name" value="PLPDE_III_YBL036c_euk"/>
    <property type="match status" value="1"/>
</dbReference>
<dbReference type="PROSITE" id="PS01211">
    <property type="entry name" value="UPF0001"/>
    <property type="match status" value="1"/>
</dbReference>
<dbReference type="HAMAP" id="MF_02087">
    <property type="entry name" value="PLP_homeostasis"/>
    <property type="match status" value="1"/>
</dbReference>
<reference evidence="5 6" key="1">
    <citation type="submission" date="2017-03" db="EMBL/GenBank/DDBJ databases">
        <title>Genomes of endolithic fungi from Antarctica.</title>
        <authorList>
            <person name="Coleine C."/>
            <person name="Masonjones S."/>
            <person name="Stajich J.E."/>
        </authorList>
    </citation>
    <scope>NUCLEOTIDE SEQUENCE [LARGE SCALE GENOMIC DNA]</scope>
    <source>
        <strain evidence="5 6">CCFEE 6315</strain>
    </source>
</reference>
<comment type="caution">
    <text evidence="5">The sequence shown here is derived from an EMBL/GenBank/DDBJ whole genome shotgun (WGS) entry which is preliminary data.</text>
</comment>
<feature type="modified residue" description="N6-(pyridoxal phosphate)lysine" evidence="2">
    <location>
        <position position="69"/>
    </location>
</feature>
<keyword evidence="6" id="KW-1185">Reference proteome</keyword>
<dbReference type="SUPFAM" id="SSF51419">
    <property type="entry name" value="PLP-binding barrel"/>
    <property type="match status" value="1"/>
</dbReference>
<dbReference type="NCBIfam" id="TIGR00044">
    <property type="entry name" value="YggS family pyridoxal phosphate-dependent enzyme"/>
    <property type="match status" value="1"/>
</dbReference>
<evidence type="ECO:0000259" key="4">
    <source>
        <dbReference type="Pfam" id="PF01168"/>
    </source>
</evidence>
<dbReference type="AlphaFoldDB" id="A0A4U0TV94"/>
<gene>
    <name evidence="5" type="ORF">B0A50_04644</name>
</gene>
<comment type="function">
    <text evidence="2">Pyridoxal 5'-phosphate (PLP)-binding protein, which may be involved in intracellular homeostatic regulation of pyridoxal 5'-phosphate (PLP), the active form of vitamin B6.</text>
</comment>
<evidence type="ECO:0000313" key="5">
    <source>
        <dbReference type="EMBL" id="TKA26147.1"/>
    </source>
</evidence>
<dbReference type="Gene3D" id="3.20.20.10">
    <property type="entry name" value="Alanine racemase"/>
    <property type="match status" value="1"/>
</dbReference>
<dbReference type="PANTHER" id="PTHR10146">
    <property type="entry name" value="PROLINE SYNTHETASE CO-TRANSCRIBED BACTERIAL HOMOLOG PROTEIN"/>
    <property type="match status" value="1"/>
</dbReference>
<dbReference type="Proteomes" id="UP000308549">
    <property type="component" value="Unassembled WGS sequence"/>
</dbReference>
<accession>A0A4U0TV94</accession>
<dbReference type="InterPro" id="IPR011078">
    <property type="entry name" value="PyrdxlP_homeostasis"/>
</dbReference>
<dbReference type="InterPro" id="IPR029066">
    <property type="entry name" value="PLP-binding_barrel"/>
</dbReference>
<dbReference type="OrthoDB" id="10264196at2759"/>
<comment type="similarity">
    <text evidence="2 3">Belongs to the pyridoxal phosphate-binding protein YggS/PROSC family.</text>
</comment>
<keyword evidence="1 2" id="KW-0663">Pyridoxal phosphate</keyword>
<protein>
    <recommendedName>
        <fullName evidence="2">Pyridoxal phosphate homeostasis protein</fullName>
        <shortName evidence="2">PLP homeostasis protein</shortName>
    </recommendedName>
</protein>
<feature type="domain" description="Alanine racemase N-terminal" evidence="4">
    <location>
        <begin position="59"/>
        <end position="280"/>
    </location>
</feature>
<evidence type="ECO:0000256" key="2">
    <source>
        <dbReference type="HAMAP-Rule" id="MF_03225"/>
    </source>
</evidence>
<evidence type="ECO:0000313" key="6">
    <source>
        <dbReference type="Proteomes" id="UP000308549"/>
    </source>
</evidence>
<sequence length="295" mass="32299">MSTDDMTEGEQSMQINPQRAEALAKNLSDVYQRVERGASGRKACAVQTPASLNQTLPAEHNVRLIAVSKLKPANDILALHQQSHSHLDFGENYAQELTEKAGLLPRSVRWHMIGALQTNKCKPLAEQVSNLYCVSSVDTSKKADALEKGRAALAQKQDLSNKLRVLVQVNTSGEAEKSGVEPEQTAELCRHVREKCPHLQLAGLMTIGAIARSQAAASNAESVNEDFVCLREVRDRVVQELGVAREELELSMGMSADYEAALAQGSDEVRVGTTIFGERPAKKDARVKEERAEEK</sequence>
<evidence type="ECO:0000256" key="1">
    <source>
        <dbReference type="ARBA" id="ARBA00022898"/>
    </source>
</evidence>
<dbReference type="GO" id="GO:0030170">
    <property type="term" value="F:pyridoxal phosphate binding"/>
    <property type="evidence" value="ECO:0007669"/>
    <property type="project" value="UniProtKB-UniRule"/>
</dbReference>
<dbReference type="FunFam" id="3.20.20.10:FF:000007">
    <property type="entry name" value="Pyridoxal phosphate homeostasis protein"/>
    <property type="match status" value="1"/>
</dbReference>
<proteinExistence type="inferred from homology"/>
<evidence type="ECO:0000256" key="3">
    <source>
        <dbReference type="RuleBase" id="RU004514"/>
    </source>
</evidence>
<dbReference type="EMBL" id="NAJL01000030">
    <property type="protein sequence ID" value="TKA26147.1"/>
    <property type="molecule type" value="Genomic_DNA"/>
</dbReference>
<dbReference type="PANTHER" id="PTHR10146:SF14">
    <property type="entry name" value="PYRIDOXAL PHOSPHATE HOMEOSTASIS PROTEIN"/>
    <property type="match status" value="1"/>
</dbReference>
<dbReference type="InterPro" id="IPR001608">
    <property type="entry name" value="Ala_racemase_N"/>
</dbReference>
<organism evidence="5 6">
    <name type="scientific">Salinomyces thailandicus</name>
    <dbReference type="NCBI Taxonomy" id="706561"/>
    <lineage>
        <taxon>Eukaryota</taxon>
        <taxon>Fungi</taxon>
        <taxon>Dikarya</taxon>
        <taxon>Ascomycota</taxon>
        <taxon>Pezizomycotina</taxon>
        <taxon>Dothideomycetes</taxon>
        <taxon>Dothideomycetidae</taxon>
        <taxon>Mycosphaerellales</taxon>
        <taxon>Teratosphaeriaceae</taxon>
        <taxon>Salinomyces</taxon>
    </lineage>
</organism>
<name>A0A4U0TV94_9PEZI</name>
<dbReference type="Pfam" id="PF01168">
    <property type="entry name" value="Ala_racemase_N"/>
    <property type="match status" value="1"/>
</dbReference>